<organism evidence="2 3">
    <name type="scientific">Prevotella corporis</name>
    <dbReference type="NCBI Taxonomy" id="28128"/>
    <lineage>
        <taxon>Bacteria</taxon>
        <taxon>Pseudomonadati</taxon>
        <taxon>Bacteroidota</taxon>
        <taxon>Bacteroidia</taxon>
        <taxon>Bacteroidales</taxon>
        <taxon>Prevotellaceae</taxon>
        <taxon>Prevotella</taxon>
    </lineage>
</organism>
<feature type="domain" description="Outer membrane protein beta-barrel" evidence="1">
    <location>
        <begin position="377"/>
        <end position="776"/>
    </location>
</feature>
<evidence type="ECO:0000313" key="2">
    <source>
        <dbReference type="EMBL" id="KXA36050.1"/>
    </source>
</evidence>
<sequence length="802" mass="91672">MKIKLIFFVLLFHLFGNVIQAKERNNLIIHVKDSHSGEPLAYVQIEIQSIHDSLVCFSDTVGICQVKLLDGEYDIRFNLLGYSKLQKHINLTESKSLDILLSVKTMELEGATVVARKKLIKMSDKGIIYDISKDTNIRALNLLDAINHVPLVNVTPNGNITVKGSSAYSIYLNGKPYRMAQYDPQTVLRSFPVSTIEKIEVITRLDGRYDGDTGDAIINIITSKHHFDNWSLTLNGNSNTLPKAGAGMSLVGTQKKIDYLLGYNFGYDGQRNQPVESSGIYSTANAYQENTASGISDGKWKTHTLRAMVVFNIDSLNSLYVDGHALIKQTDMSTDWNQRYKVQSWAKPLNTTFLSKHNNTAGTFESNVLYRNMFRKDKSKERWMAGYRYTYNPDIRYFNQTSVDNTNIEQKSRNKTHGGLNEHSLMASVTLIDNDTQYLQIGGKQIFRKGAIDTELLTLNQNNEWVSETDESFAQDQIRYHQDVSSAFASYAISVKDFTFDTSLRWEYTHMKMLFPKMTEADFSKTFGNITPYIGVSYQKGNSSLSLSYKGGMMRPDILMLNPFKTYSSQYKAEMGNPELESSYINTIDASYMVYSNTMFFSCGFTFKHQNRPIVLYPSYSEKLHQYMNQYMNISSLNDYRVNFYGNYKPIIPLSLTLTGDFGLYRMKDYTGGYDNGKSYNLTFMCDFSLKHQWTLSLQYGNYLNMHPIWGKTHSFNIYSCSVSKSFLKNALNVRVIMNSPFSKFTKIREQSILPSYSGSQTNFMRARAFGIDITYTLQKGSHKEIKRDRTLKNDDQNTGVE</sequence>
<dbReference type="InterPro" id="IPR041700">
    <property type="entry name" value="OMP_b-brl_3"/>
</dbReference>
<evidence type="ECO:0000313" key="3">
    <source>
        <dbReference type="Proteomes" id="UP000070533"/>
    </source>
</evidence>
<evidence type="ECO:0000259" key="1">
    <source>
        <dbReference type="Pfam" id="PF14905"/>
    </source>
</evidence>
<comment type="caution">
    <text evidence="2">The sequence shown here is derived from an EMBL/GenBank/DDBJ whole genome shotgun (WGS) entry which is preliminary data.</text>
</comment>
<dbReference type="PATRIC" id="fig|28128.5.peg.1948"/>
<dbReference type="InterPro" id="IPR008969">
    <property type="entry name" value="CarboxyPept-like_regulatory"/>
</dbReference>
<dbReference type="AlphaFoldDB" id="A0A133PZL7"/>
<proteinExistence type="predicted"/>
<name>A0A133PZL7_9BACT</name>
<dbReference type="Proteomes" id="UP000070533">
    <property type="component" value="Unassembled WGS sequence"/>
</dbReference>
<gene>
    <name evidence="2" type="ORF">HMPREF3226_01897</name>
</gene>
<protein>
    <recommendedName>
        <fullName evidence="1">Outer membrane protein beta-barrel domain-containing protein</fullName>
    </recommendedName>
</protein>
<dbReference type="OrthoDB" id="8764943at2"/>
<dbReference type="SUPFAM" id="SSF49464">
    <property type="entry name" value="Carboxypeptidase regulatory domain-like"/>
    <property type="match status" value="1"/>
</dbReference>
<reference evidence="3" key="1">
    <citation type="submission" date="2016-01" db="EMBL/GenBank/DDBJ databases">
        <authorList>
            <person name="Mitreva M."/>
            <person name="Pepin K.H."/>
            <person name="Mihindukulasuriya K.A."/>
            <person name="Fulton R."/>
            <person name="Fronick C."/>
            <person name="O'Laughlin M."/>
            <person name="Miner T."/>
            <person name="Herter B."/>
            <person name="Rosa B.A."/>
            <person name="Cordes M."/>
            <person name="Tomlinson C."/>
            <person name="Wollam A."/>
            <person name="Palsikar V.B."/>
            <person name="Mardis E.R."/>
            <person name="Wilson R.K."/>
        </authorList>
    </citation>
    <scope>NUCLEOTIDE SEQUENCE [LARGE SCALE GENOMIC DNA]</scope>
    <source>
        <strain evidence="3">MJR7716</strain>
    </source>
</reference>
<dbReference type="Pfam" id="PF14905">
    <property type="entry name" value="OMP_b-brl_3"/>
    <property type="match status" value="1"/>
</dbReference>
<dbReference type="eggNOG" id="COG4771">
    <property type="taxonomic scope" value="Bacteria"/>
</dbReference>
<dbReference type="SUPFAM" id="SSF56935">
    <property type="entry name" value="Porins"/>
    <property type="match status" value="1"/>
</dbReference>
<dbReference type="STRING" id="28128.HMPREF3226_01897"/>
<keyword evidence="3" id="KW-1185">Reference proteome</keyword>
<dbReference type="Gene3D" id="2.170.130.10">
    <property type="entry name" value="TonB-dependent receptor, plug domain"/>
    <property type="match status" value="1"/>
</dbReference>
<dbReference type="RefSeq" id="WP_025877781.1">
    <property type="nucleotide sequence ID" value="NZ_BAAAXP010000007.1"/>
</dbReference>
<dbReference type="InterPro" id="IPR037066">
    <property type="entry name" value="Plug_dom_sf"/>
</dbReference>
<accession>A0A133PZL7</accession>
<dbReference type="EMBL" id="LRQG01000165">
    <property type="protein sequence ID" value="KXA36050.1"/>
    <property type="molecule type" value="Genomic_DNA"/>
</dbReference>